<evidence type="ECO:0000256" key="3">
    <source>
        <dbReference type="ARBA" id="ARBA00022473"/>
    </source>
</evidence>
<name>A0A9Q1D3G0_CONCO</name>
<keyword evidence="14" id="KW-1185">Reference proteome</keyword>
<feature type="domain" description="NTR" evidence="12">
    <location>
        <begin position="175"/>
        <end position="300"/>
    </location>
</feature>
<evidence type="ECO:0000256" key="9">
    <source>
        <dbReference type="PROSITE-ProRule" id="PRU00090"/>
    </source>
</evidence>
<gene>
    <name evidence="13" type="ORF">COCON_G00189040</name>
</gene>
<dbReference type="FunFam" id="1.10.2000.10:FF:000001">
    <property type="entry name" value="secreted frizzled-related protein 2"/>
    <property type="match status" value="1"/>
</dbReference>
<dbReference type="InterPro" id="IPR015526">
    <property type="entry name" value="Frizzled/SFRP"/>
</dbReference>
<protein>
    <recommendedName>
        <fullName evidence="15">Secreted frizzled-related protein 2</fullName>
    </recommendedName>
</protein>
<dbReference type="InterPro" id="IPR001134">
    <property type="entry name" value="Netrin_domain"/>
</dbReference>
<dbReference type="GO" id="GO:0060070">
    <property type="term" value="P:canonical Wnt signaling pathway"/>
    <property type="evidence" value="ECO:0007669"/>
    <property type="project" value="TreeGrafter"/>
</dbReference>
<feature type="disulfide bond" evidence="9">
    <location>
        <begin position="46"/>
        <end position="92"/>
    </location>
</feature>
<evidence type="ECO:0000259" key="12">
    <source>
        <dbReference type="PROSITE" id="PS50189"/>
    </source>
</evidence>
<feature type="disulfide bond" evidence="9">
    <location>
        <begin position="114"/>
        <end position="138"/>
    </location>
</feature>
<feature type="chain" id="PRO_5040256170" description="Secreted frizzled-related protein 2" evidence="10">
    <location>
        <begin position="21"/>
        <end position="300"/>
    </location>
</feature>
<organism evidence="13 14">
    <name type="scientific">Conger conger</name>
    <name type="common">Conger eel</name>
    <name type="synonym">Muraena conger</name>
    <dbReference type="NCBI Taxonomy" id="82655"/>
    <lineage>
        <taxon>Eukaryota</taxon>
        <taxon>Metazoa</taxon>
        <taxon>Chordata</taxon>
        <taxon>Craniata</taxon>
        <taxon>Vertebrata</taxon>
        <taxon>Euteleostomi</taxon>
        <taxon>Actinopterygii</taxon>
        <taxon>Neopterygii</taxon>
        <taxon>Teleostei</taxon>
        <taxon>Anguilliformes</taxon>
        <taxon>Congridae</taxon>
        <taxon>Conger</taxon>
    </lineage>
</organism>
<dbReference type="Pfam" id="PF01759">
    <property type="entry name" value="NTR"/>
    <property type="match status" value="1"/>
</dbReference>
<evidence type="ECO:0000256" key="7">
    <source>
        <dbReference type="ARBA" id="ARBA00022782"/>
    </source>
</evidence>
<dbReference type="SUPFAM" id="SSF63501">
    <property type="entry name" value="Frizzled cysteine-rich domain"/>
    <property type="match status" value="1"/>
</dbReference>
<evidence type="ECO:0000256" key="1">
    <source>
        <dbReference type="ARBA" id="ARBA00004613"/>
    </source>
</evidence>
<evidence type="ECO:0008006" key="15">
    <source>
        <dbReference type="Google" id="ProtNLM"/>
    </source>
</evidence>
<proteinExistence type="inferred from homology"/>
<accession>A0A9Q1D3G0</accession>
<dbReference type="GO" id="GO:0017147">
    <property type="term" value="F:Wnt-protein binding"/>
    <property type="evidence" value="ECO:0007669"/>
    <property type="project" value="TreeGrafter"/>
</dbReference>
<dbReference type="Pfam" id="PF01392">
    <property type="entry name" value="Fz"/>
    <property type="match status" value="1"/>
</dbReference>
<dbReference type="AlphaFoldDB" id="A0A9Q1D3G0"/>
<dbReference type="Proteomes" id="UP001152803">
    <property type="component" value="Unassembled WGS sequence"/>
</dbReference>
<dbReference type="OrthoDB" id="5985572at2759"/>
<evidence type="ECO:0000256" key="4">
    <source>
        <dbReference type="ARBA" id="ARBA00022525"/>
    </source>
</evidence>
<dbReference type="SMART" id="SM00063">
    <property type="entry name" value="FRI"/>
    <property type="match status" value="1"/>
</dbReference>
<dbReference type="InterPro" id="IPR018933">
    <property type="entry name" value="Netrin_module_non-TIMP"/>
</dbReference>
<comment type="caution">
    <text evidence="9">Lacks conserved residue(s) required for the propagation of feature annotation.</text>
</comment>
<dbReference type="EMBL" id="JAFJMO010000014">
    <property type="protein sequence ID" value="KAJ8256752.1"/>
    <property type="molecule type" value="Genomic_DNA"/>
</dbReference>
<dbReference type="PROSITE" id="PS50189">
    <property type="entry name" value="NTR"/>
    <property type="match status" value="1"/>
</dbReference>
<comment type="subcellular location">
    <subcellularLocation>
        <location evidence="1">Secreted</location>
    </subcellularLocation>
</comment>
<dbReference type="Gene3D" id="2.40.50.120">
    <property type="match status" value="1"/>
</dbReference>
<evidence type="ECO:0000313" key="14">
    <source>
        <dbReference type="Proteomes" id="UP001152803"/>
    </source>
</evidence>
<dbReference type="PROSITE" id="PS50038">
    <property type="entry name" value="FZ"/>
    <property type="match status" value="1"/>
</dbReference>
<evidence type="ECO:0000313" key="13">
    <source>
        <dbReference type="EMBL" id="KAJ8256752.1"/>
    </source>
</evidence>
<dbReference type="GO" id="GO:0005615">
    <property type="term" value="C:extracellular space"/>
    <property type="evidence" value="ECO:0007669"/>
    <property type="project" value="TreeGrafter"/>
</dbReference>
<reference evidence="13" key="1">
    <citation type="journal article" date="2023" name="Science">
        <title>Genome structures resolve the early diversification of teleost fishes.</title>
        <authorList>
            <person name="Parey E."/>
            <person name="Louis A."/>
            <person name="Montfort J."/>
            <person name="Bouchez O."/>
            <person name="Roques C."/>
            <person name="Iampietro C."/>
            <person name="Lluch J."/>
            <person name="Castinel A."/>
            <person name="Donnadieu C."/>
            <person name="Desvignes T."/>
            <person name="Floi Bucao C."/>
            <person name="Jouanno E."/>
            <person name="Wen M."/>
            <person name="Mejri S."/>
            <person name="Dirks R."/>
            <person name="Jansen H."/>
            <person name="Henkel C."/>
            <person name="Chen W.J."/>
            <person name="Zahm M."/>
            <person name="Cabau C."/>
            <person name="Klopp C."/>
            <person name="Thompson A.W."/>
            <person name="Robinson-Rechavi M."/>
            <person name="Braasch I."/>
            <person name="Lecointre G."/>
            <person name="Bobe J."/>
            <person name="Postlethwait J.H."/>
            <person name="Berthelot C."/>
            <person name="Roest Crollius H."/>
            <person name="Guiguen Y."/>
        </authorList>
    </citation>
    <scope>NUCLEOTIDE SEQUENCE</scope>
    <source>
        <strain evidence="13">Concon-B</strain>
    </source>
</reference>
<keyword evidence="6 10" id="KW-0732">Signal</keyword>
<dbReference type="Gene3D" id="1.10.2000.10">
    <property type="entry name" value="Frizzled cysteine-rich domain"/>
    <property type="match status" value="1"/>
</dbReference>
<dbReference type="InterPro" id="IPR008993">
    <property type="entry name" value="TIMP-like_OB-fold"/>
</dbReference>
<evidence type="ECO:0000256" key="10">
    <source>
        <dbReference type="SAM" id="SignalP"/>
    </source>
</evidence>
<keyword evidence="8 9" id="KW-1015">Disulfide bond</keyword>
<comment type="similarity">
    <text evidence="2">Belongs to the secreted frizzled-related protein (sFRP) family.</text>
</comment>
<evidence type="ECO:0000256" key="5">
    <source>
        <dbReference type="ARBA" id="ARBA00022687"/>
    </source>
</evidence>
<evidence type="ECO:0000256" key="2">
    <source>
        <dbReference type="ARBA" id="ARBA00010054"/>
    </source>
</evidence>
<sequence length="300" mass="33466">MTSPLFVIFLAVVPPRVIFAMDYSASPAFRSVRSVCRSIPNTLSLCHGVGYTEMRLPNLLGHDTMKEVQHQSSSWVPLLSKQCHRDTKKFLCSLFTPVCLPDLSEPIRPCRSLCEDVRDGCLPVMSAFGFPWPDMFNCSQFPSDPDLCIPSTGATNAEENGRYGNKSNIEGTVVCDACGLASEGEKEIRLNYCKSNFAVKFRVGESSVEGRDRRIIAQVRTHMMLKGGERSEAAAMVKSALWLPDGGSCICEELDDQPTVSFVALGNFEGRRLVLSRLMKWTRAERELKKLIRSLQRIKC</sequence>
<dbReference type="GO" id="GO:0030154">
    <property type="term" value="P:cell differentiation"/>
    <property type="evidence" value="ECO:0007669"/>
    <property type="project" value="UniProtKB-KW"/>
</dbReference>
<evidence type="ECO:0000259" key="11">
    <source>
        <dbReference type="PROSITE" id="PS50038"/>
    </source>
</evidence>
<feature type="signal peptide" evidence="10">
    <location>
        <begin position="1"/>
        <end position="20"/>
    </location>
</feature>
<dbReference type="PANTHER" id="PTHR11309:SF149">
    <property type="entry name" value="SECRETED FRIZZLED-RELATED PROTEIN 2-LIKE"/>
    <property type="match status" value="1"/>
</dbReference>
<evidence type="ECO:0000256" key="6">
    <source>
        <dbReference type="ARBA" id="ARBA00022729"/>
    </source>
</evidence>
<feature type="domain" description="FZ" evidence="11">
    <location>
        <begin position="31"/>
        <end position="151"/>
    </location>
</feature>
<dbReference type="SUPFAM" id="SSF50242">
    <property type="entry name" value="TIMP-like"/>
    <property type="match status" value="1"/>
</dbReference>
<keyword evidence="3" id="KW-0217">Developmental protein</keyword>
<evidence type="ECO:0000256" key="8">
    <source>
        <dbReference type="ARBA" id="ARBA00023157"/>
    </source>
</evidence>
<dbReference type="InterPro" id="IPR020067">
    <property type="entry name" value="Frizzled_dom"/>
</dbReference>
<feature type="disulfide bond" evidence="9">
    <location>
        <begin position="83"/>
        <end position="121"/>
    </location>
</feature>
<keyword evidence="4" id="KW-0964">Secreted</keyword>
<comment type="caution">
    <text evidence="13">The sequence shown here is derived from an EMBL/GenBank/DDBJ whole genome shotgun (WGS) entry which is preliminary data.</text>
</comment>
<dbReference type="InterPro" id="IPR036790">
    <property type="entry name" value="Frizzled_dom_sf"/>
</dbReference>
<keyword evidence="5" id="KW-0879">Wnt signaling pathway</keyword>
<keyword evidence="7" id="KW-0221">Differentiation</keyword>
<dbReference type="PANTHER" id="PTHR11309">
    <property type="entry name" value="FRIZZLED"/>
    <property type="match status" value="1"/>
</dbReference>
<dbReference type="GO" id="GO:0035567">
    <property type="term" value="P:non-canonical Wnt signaling pathway"/>
    <property type="evidence" value="ECO:0007669"/>
    <property type="project" value="TreeGrafter"/>
</dbReference>